<comment type="similarity">
    <text evidence="1">Belongs to the multicopper oxidase family.</text>
</comment>
<dbReference type="GO" id="GO:0005886">
    <property type="term" value="C:plasma membrane"/>
    <property type="evidence" value="ECO:0007669"/>
    <property type="project" value="TreeGrafter"/>
</dbReference>
<keyword evidence="3" id="KW-0560">Oxidoreductase</keyword>
<keyword evidence="4" id="KW-0186">Copper</keyword>
<dbReference type="PANTHER" id="PTHR11709">
    <property type="entry name" value="MULTI-COPPER OXIDASE"/>
    <property type="match status" value="1"/>
</dbReference>
<evidence type="ECO:0000259" key="5">
    <source>
        <dbReference type="Pfam" id="PF00394"/>
    </source>
</evidence>
<evidence type="ECO:0000256" key="1">
    <source>
        <dbReference type="ARBA" id="ARBA00010609"/>
    </source>
</evidence>
<dbReference type="Gene3D" id="2.60.40.420">
    <property type="entry name" value="Cupredoxins - blue copper proteins"/>
    <property type="match status" value="3"/>
</dbReference>
<dbReference type="Pfam" id="PF07731">
    <property type="entry name" value="Cu-oxidase_2"/>
    <property type="match status" value="1"/>
</dbReference>
<dbReference type="InterPro" id="IPR002355">
    <property type="entry name" value="Cu_oxidase_Cu_BS"/>
</dbReference>
<dbReference type="Proteomes" id="UP000324832">
    <property type="component" value="Unassembled WGS sequence"/>
</dbReference>
<dbReference type="AlphaFoldDB" id="A0A5E4R2R7"/>
<dbReference type="GO" id="GO:0006826">
    <property type="term" value="P:iron ion transport"/>
    <property type="evidence" value="ECO:0007669"/>
    <property type="project" value="TreeGrafter"/>
</dbReference>
<evidence type="ECO:0000259" key="6">
    <source>
        <dbReference type="Pfam" id="PF07731"/>
    </source>
</evidence>
<keyword evidence="2" id="KW-0479">Metal-binding</keyword>
<reference evidence="8 9" key="1">
    <citation type="submission" date="2017-07" db="EMBL/GenBank/DDBJ databases">
        <authorList>
            <person name="Talla V."/>
            <person name="Backstrom N."/>
        </authorList>
    </citation>
    <scope>NUCLEOTIDE SEQUENCE [LARGE SCALE GENOMIC DNA]</scope>
</reference>
<gene>
    <name evidence="8" type="ORF">LSINAPIS_LOCUS14345</name>
</gene>
<dbReference type="CDD" id="cd13905">
    <property type="entry name" value="CuRO_3_tcLLC2_insect_like"/>
    <property type="match status" value="1"/>
</dbReference>
<dbReference type="InterPro" id="IPR001117">
    <property type="entry name" value="Cu-oxidase_2nd"/>
</dbReference>
<evidence type="ECO:0000259" key="7">
    <source>
        <dbReference type="Pfam" id="PF07732"/>
    </source>
</evidence>
<evidence type="ECO:0000313" key="8">
    <source>
        <dbReference type="EMBL" id="VVD04636.1"/>
    </source>
</evidence>
<evidence type="ECO:0000313" key="9">
    <source>
        <dbReference type="Proteomes" id="UP000324832"/>
    </source>
</evidence>
<dbReference type="GO" id="GO:0016491">
    <property type="term" value="F:oxidoreductase activity"/>
    <property type="evidence" value="ECO:0007669"/>
    <property type="project" value="UniProtKB-KW"/>
</dbReference>
<protein>
    <recommendedName>
        <fullName evidence="10">Plastocyanin-like domain-containing protein</fullName>
    </recommendedName>
</protein>
<dbReference type="CDD" id="cd13884">
    <property type="entry name" value="CuRO_2_tcLCC_insect_like"/>
    <property type="match status" value="1"/>
</dbReference>
<evidence type="ECO:0000256" key="3">
    <source>
        <dbReference type="ARBA" id="ARBA00023002"/>
    </source>
</evidence>
<dbReference type="InterPro" id="IPR045087">
    <property type="entry name" value="Cu-oxidase_fam"/>
</dbReference>
<dbReference type="InterPro" id="IPR011706">
    <property type="entry name" value="Cu-oxidase_C"/>
</dbReference>
<accession>A0A5E4R2R7</accession>
<feature type="non-terminal residue" evidence="8">
    <location>
        <position position="1"/>
    </location>
</feature>
<proteinExistence type="inferred from homology"/>
<sequence length="665" mass="75197">AKGVVTEATTDTTEIIVDGVTTETEYGINNGNYATEDIKVIDEGTPKPPESASKVLLPIVSSDSYNDIIYQVKRKNNTAQRKVKPNINLENIRKIIKKNEMRSHVKYDEVTGELIGGEHPCKRECYEGEEPMICYYHFNLEWYQTMSKACFDCPYNLTDCDRIDCIPADGMNRALTVINRKMPGPAIEFNATQAGTHFWHSHSGMQRADGAAGALIIRKPKSEHVMIVTDWIHELSVGMFTDHHHSTGDNKPPTLLINGVGRFKVFDNATMTAKPKYMRAARFNVEQGYRYRFRVINAEFLNCPIEMSVDGHNITVIASDGYDLEPITAKQVGVLHYEGAMDLEPPGDLTWEESHNEGLQLNALNKGEEEDETISVAEMKSLEGYDDSLKEVADYQFYVAYDFYAKNNTHFHKSPYYGYYQVPNHDNRLYTPQLNHISMKMPSSPLMLSRPSSDNFCNASSIENSCKEGFCECSHVLSVKKNAVVEVIIVDEGVTFDANHPFHLHGHFFRVVGMRRLASEITIDEIKAFDEAGLLKRNLKNAPLKDTVTVPDGGYTVIRFKADNPGYWLFHCHIEFHVEVGMALVFKVGEEKDFAPIPRNFPTCGSYMPDNMLENHTTEKPKGDNVISISHWWPVVYVNSTSSATKLGSSLIVLYVWLLRILLRT</sequence>
<dbReference type="Pfam" id="PF07732">
    <property type="entry name" value="Cu-oxidase_3"/>
    <property type="match status" value="1"/>
</dbReference>
<organism evidence="8 9">
    <name type="scientific">Leptidea sinapis</name>
    <dbReference type="NCBI Taxonomy" id="189913"/>
    <lineage>
        <taxon>Eukaryota</taxon>
        <taxon>Metazoa</taxon>
        <taxon>Ecdysozoa</taxon>
        <taxon>Arthropoda</taxon>
        <taxon>Hexapoda</taxon>
        <taxon>Insecta</taxon>
        <taxon>Pterygota</taxon>
        <taxon>Neoptera</taxon>
        <taxon>Endopterygota</taxon>
        <taxon>Lepidoptera</taxon>
        <taxon>Glossata</taxon>
        <taxon>Ditrysia</taxon>
        <taxon>Papilionoidea</taxon>
        <taxon>Pieridae</taxon>
        <taxon>Dismorphiinae</taxon>
        <taxon>Leptidea</taxon>
    </lineage>
</organism>
<dbReference type="InterPro" id="IPR008972">
    <property type="entry name" value="Cupredoxin"/>
</dbReference>
<dbReference type="FunFam" id="2.60.40.420:FF:000045">
    <property type="entry name" value="Laccase 2"/>
    <property type="match status" value="1"/>
</dbReference>
<evidence type="ECO:0000256" key="4">
    <source>
        <dbReference type="ARBA" id="ARBA00023008"/>
    </source>
</evidence>
<dbReference type="InterPro" id="IPR011707">
    <property type="entry name" value="Cu-oxidase-like_N"/>
</dbReference>
<keyword evidence="9" id="KW-1185">Reference proteome</keyword>
<dbReference type="Pfam" id="PF00394">
    <property type="entry name" value="Cu-oxidase"/>
    <property type="match status" value="1"/>
</dbReference>
<dbReference type="InterPro" id="IPR033138">
    <property type="entry name" value="Cu_oxidase_CS"/>
</dbReference>
<dbReference type="GO" id="GO:0005507">
    <property type="term" value="F:copper ion binding"/>
    <property type="evidence" value="ECO:0007669"/>
    <property type="project" value="InterPro"/>
</dbReference>
<feature type="domain" description="Plastocyanin-like" evidence="7">
    <location>
        <begin position="188"/>
        <end position="221"/>
    </location>
</feature>
<evidence type="ECO:0000256" key="2">
    <source>
        <dbReference type="ARBA" id="ARBA00022723"/>
    </source>
</evidence>
<feature type="domain" description="Plastocyanin-like" evidence="6">
    <location>
        <begin position="441"/>
        <end position="590"/>
    </location>
</feature>
<dbReference type="PANTHER" id="PTHR11709:SF394">
    <property type="entry name" value="FI03373P-RELATED"/>
    <property type="match status" value="1"/>
</dbReference>
<name>A0A5E4R2R7_9NEOP</name>
<dbReference type="SUPFAM" id="SSF49503">
    <property type="entry name" value="Cupredoxins"/>
    <property type="match status" value="3"/>
</dbReference>
<evidence type="ECO:0008006" key="10">
    <source>
        <dbReference type="Google" id="ProtNLM"/>
    </source>
</evidence>
<feature type="domain" description="Plastocyanin-like" evidence="5">
    <location>
        <begin position="224"/>
        <end position="331"/>
    </location>
</feature>
<dbReference type="EMBL" id="FZQP02006874">
    <property type="protein sequence ID" value="VVD04636.1"/>
    <property type="molecule type" value="Genomic_DNA"/>
</dbReference>
<dbReference type="PROSITE" id="PS00080">
    <property type="entry name" value="MULTICOPPER_OXIDASE2"/>
    <property type="match status" value="1"/>
</dbReference>
<dbReference type="PROSITE" id="PS00079">
    <property type="entry name" value="MULTICOPPER_OXIDASE1"/>
    <property type="match status" value="1"/>
</dbReference>